<feature type="region of interest" description="Disordered" evidence="1">
    <location>
        <begin position="98"/>
        <end position="126"/>
    </location>
</feature>
<sequence>MSVADILPSIENARAKLVTHTNQLAALDAQLTQFQTSYNAAIVEMDALRAGLSKLDGRFEEYTDKTSSHLRDLIHAMTEQMLDTYVRSDEFKQKLEEALDDRTPQEDVDGAQGALPASFSGRAAQS</sequence>
<reference evidence="2 3" key="1">
    <citation type="journal article" date="2015" name="Genome Biol. Evol.">
        <title>Comparative Genomics of a Bacterivorous Green Alga Reveals Evolutionary Causalities and Consequences of Phago-Mixotrophic Mode of Nutrition.</title>
        <authorList>
            <person name="Burns J.A."/>
            <person name="Paasch A."/>
            <person name="Narechania A."/>
            <person name="Kim E."/>
        </authorList>
    </citation>
    <scope>NUCLEOTIDE SEQUENCE [LARGE SCALE GENOMIC DNA]</scope>
    <source>
        <strain evidence="2 3">PLY_AMNH</strain>
    </source>
</reference>
<gene>
    <name evidence="2" type="ORF">CYMTET_54333</name>
</gene>
<accession>A0AAE0BGA0</accession>
<protein>
    <submittedName>
        <fullName evidence="2">Uncharacterized protein</fullName>
    </submittedName>
</protein>
<name>A0AAE0BGA0_9CHLO</name>
<evidence type="ECO:0000256" key="1">
    <source>
        <dbReference type="SAM" id="MobiDB-lite"/>
    </source>
</evidence>
<keyword evidence="3" id="KW-1185">Reference proteome</keyword>
<evidence type="ECO:0000313" key="2">
    <source>
        <dbReference type="EMBL" id="KAK3235439.1"/>
    </source>
</evidence>
<dbReference type="AlphaFoldDB" id="A0AAE0BGA0"/>
<evidence type="ECO:0000313" key="3">
    <source>
        <dbReference type="Proteomes" id="UP001190700"/>
    </source>
</evidence>
<organism evidence="2 3">
    <name type="scientific">Cymbomonas tetramitiformis</name>
    <dbReference type="NCBI Taxonomy" id="36881"/>
    <lineage>
        <taxon>Eukaryota</taxon>
        <taxon>Viridiplantae</taxon>
        <taxon>Chlorophyta</taxon>
        <taxon>Pyramimonadophyceae</taxon>
        <taxon>Pyramimonadales</taxon>
        <taxon>Pyramimonadaceae</taxon>
        <taxon>Cymbomonas</taxon>
    </lineage>
</organism>
<proteinExistence type="predicted"/>
<dbReference type="EMBL" id="LGRX02035288">
    <property type="protein sequence ID" value="KAK3235439.1"/>
    <property type="molecule type" value="Genomic_DNA"/>
</dbReference>
<comment type="caution">
    <text evidence="2">The sequence shown here is derived from an EMBL/GenBank/DDBJ whole genome shotgun (WGS) entry which is preliminary data.</text>
</comment>
<dbReference type="Proteomes" id="UP001190700">
    <property type="component" value="Unassembled WGS sequence"/>
</dbReference>